<organism evidence="2 3">
    <name type="scientific">Edaphochlamys debaryana</name>
    <dbReference type="NCBI Taxonomy" id="47281"/>
    <lineage>
        <taxon>Eukaryota</taxon>
        <taxon>Viridiplantae</taxon>
        <taxon>Chlorophyta</taxon>
        <taxon>core chlorophytes</taxon>
        <taxon>Chlorophyceae</taxon>
        <taxon>CS clade</taxon>
        <taxon>Chlamydomonadales</taxon>
        <taxon>Chlamydomonadales incertae sedis</taxon>
        <taxon>Edaphochlamys</taxon>
    </lineage>
</organism>
<gene>
    <name evidence="2" type="ORF">HYH03_016853</name>
</gene>
<dbReference type="Proteomes" id="UP000612055">
    <property type="component" value="Unassembled WGS sequence"/>
</dbReference>
<feature type="compositionally biased region" description="Basic and acidic residues" evidence="1">
    <location>
        <begin position="246"/>
        <end position="268"/>
    </location>
</feature>
<feature type="compositionally biased region" description="Gly residues" evidence="1">
    <location>
        <begin position="217"/>
        <end position="230"/>
    </location>
</feature>
<evidence type="ECO:0000256" key="1">
    <source>
        <dbReference type="SAM" id="MobiDB-lite"/>
    </source>
</evidence>
<sequence>MSTCATPSPCSARATGGASWAVLNAPRPPAELARPLHAASTSAVSPLPAAPALAKAQAASGLPVGRSLFGRPSREEVDSYFAHAIGQAVGKLHIVGKQDEGFSGGSTHSPAGAEACWNRQMAVGSTTLDMRYYGDKKGFAEAVCDRVWALNVLSFEPGAAKGARGHCPYELGKGVPEYDAFPVWANCSRPGLARGLEALRAAGLPPSHVPWLTAPGAEGGSRPGTAGLGVAGAEAASAGRSRGKGGRAERGAEEEGTEGREELGRESSVKQGSKGRHGQRRRRGRRRR</sequence>
<name>A0A835XNS5_9CHLO</name>
<protein>
    <submittedName>
        <fullName evidence="2">Uncharacterized protein</fullName>
    </submittedName>
</protein>
<comment type="caution">
    <text evidence="2">The sequence shown here is derived from an EMBL/GenBank/DDBJ whole genome shotgun (WGS) entry which is preliminary data.</text>
</comment>
<proteinExistence type="predicted"/>
<dbReference type="EMBL" id="JAEHOE010000152">
    <property type="protein sequence ID" value="KAG2484310.1"/>
    <property type="molecule type" value="Genomic_DNA"/>
</dbReference>
<feature type="compositionally biased region" description="Basic residues" evidence="1">
    <location>
        <begin position="273"/>
        <end position="288"/>
    </location>
</feature>
<dbReference type="AlphaFoldDB" id="A0A835XNS5"/>
<evidence type="ECO:0000313" key="2">
    <source>
        <dbReference type="EMBL" id="KAG2484310.1"/>
    </source>
</evidence>
<feature type="region of interest" description="Disordered" evidence="1">
    <location>
        <begin position="212"/>
        <end position="288"/>
    </location>
</feature>
<accession>A0A835XNS5</accession>
<reference evidence="2" key="1">
    <citation type="journal article" date="2020" name="bioRxiv">
        <title>Comparative genomics of Chlamydomonas.</title>
        <authorList>
            <person name="Craig R.J."/>
            <person name="Hasan A.R."/>
            <person name="Ness R.W."/>
            <person name="Keightley P.D."/>
        </authorList>
    </citation>
    <scope>NUCLEOTIDE SEQUENCE</scope>
    <source>
        <strain evidence="2">CCAP 11/70</strain>
    </source>
</reference>
<evidence type="ECO:0000313" key="3">
    <source>
        <dbReference type="Proteomes" id="UP000612055"/>
    </source>
</evidence>
<keyword evidence="3" id="KW-1185">Reference proteome</keyword>
<feature type="compositionally biased region" description="Low complexity" evidence="1">
    <location>
        <begin position="231"/>
        <end position="240"/>
    </location>
</feature>